<dbReference type="EMBL" id="CP002353">
    <property type="protein sequence ID" value="ADV63699.1"/>
    <property type="molecule type" value="Genomic_DNA"/>
</dbReference>
<dbReference type="HOGENOM" id="CLU_876540_0_0_0"/>
<feature type="transmembrane region" description="Helical" evidence="2">
    <location>
        <begin position="233"/>
        <end position="252"/>
    </location>
</feature>
<evidence type="ECO:0000313" key="4">
    <source>
        <dbReference type="Proteomes" id="UP000008631"/>
    </source>
</evidence>
<evidence type="ECO:0000313" key="3">
    <source>
        <dbReference type="EMBL" id="ADV63699.1"/>
    </source>
</evidence>
<gene>
    <name evidence="3" type="ordered locus">Isop_3135</name>
</gene>
<dbReference type="Proteomes" id="UP000008631">
    <property type="component" value="Chromosome"/>
</dbReference>
<dbReference type="KEGG" id="ipa:Isop_3135"/>
<feature type="region of interest" description="Disordered" evidence="1">
    <location>
        <begin position="287"/>
        <end position="317"/>
    </location>
</feature>
<evidence type="ECO:0000256" key="1">
    <source>
        <dbReference type="SAM" id="MobiDB-lite"/>
    </source>
</evidence>
<accession>E8R3W9</accession>
<name>E8R3W9_ISOPI</name>
<keyword evidence="2" id="KW-0472">Membrane</keyword>
<keyword evidence="4" id="KW-1185">Reference proteome</keyword>
<dbReference type="InParanoid" id="E8R3W9"/>
<reference evidence="3 4" key="2">
    <citation type="journal article" date="2011" name="Stand. Genomic Sci.">
        <title>Complete genome sequence of Isosphaera pallida type strain (IS1B).</title>
        <authorList>
            <consortium name="US DOE Joint Genome Institute (JGI-PGF)"/>
            <person name="Goker M."/>
            <person name="Cleland D."/>
            <person name="Saunders E."/>
            <person name="Lapidus A."/>
            <person name="Nolan M."/>
            <person name="Lucas S."/>
            <person name="Hammon N."/>
            <person name="Deshpande S."/>
            <person name="Cheng J.F."/>
            <person name="Tapia R."/>
            <person name="Han C."/>
            <person name="Goodwin L."/>
            <person name="Pitluck S."/>
            <person name="Liolios K."/>
            <person name="Pagani I."/>
            <person name="Ivanova N."/>
            <person name="Mavromatis K."/>
            <person name="Pati A."/>
            <person name="Chen A."/>
            <person name="Palaniappan K."/>
            <person name="Land M."/>
            <person name="Hauser L."/>
            <person name="Chang Y.J."/>
            <person name="Jeffries C.D."/>
            <person name="Detter J.C."/>
            <person name="Beck B."/>
            <person name="Woyke T."/>
            <person name="Bristow J."/>
            <person name="Eisen J.A."/>
            <person name="Markowitz V."/>
            <person name="Hugenholtz P."/>
            <person name="Kyrpides N.C."/>
            <person name="Klenk H.P."/>
        </authorList>
    </citation>
    <scope>NUCLEOTIDE SEQUENCE [LARGE SCALE GENOMIC DNA]</scope>
    <source>
        <strain evidence="4">ATCC 43644 / DSM 9630 / IS1B</strain>
    </source>
</reference>
<proteinExistence type="predicted"/>
<dbReference type="RefSeq" id="WP_013565987.1">
    <property type="nucleotide sequence ID" value="NC_014962.1"/>
</dbReference>
<organism evidence="3 4">
    <name type="scientific">Isosphaera pallida (strain ATCC 43644 / DSM 9630 / IS1B)</name>
    <dbReference type="NCBI Taxonomy" id="575540"/>
    <lineage>
        <taxon>Bacteria</taxon>
        <taxon>Pseudomonadati</taxon>
        <taxon>Planctomycetota</taxon>
        <taxon>Planctomycetia</taxon>
        <taxon>Isosphaerales</taxon>
        <taxon>Isosphaeraceae</taxon>
        <taxon>Isosphaera</taxon>
    </lineage>
</organism>
<keyword evidence="2" id="KW-1133">Transmembrane helix</keyword>
<keyword evidence="2" id="KW-0812">Transmembrane</keyword>
<sequence length="317" mass="35267">MIERRGSSGEVSRGGNLAWGLGLVGILLLSGSSAAGSDLDRFGHQPNQAAIATVTPERQQAAKLNEDDDGVWNRHRLLERCLFALGRGTERDEAARAIQAADRHAWESQVTPRDDFDRFERAVWWSGLHFHRGDRPLNASELRQLVQDARWQGTVFLVVSAKTEQPWLLAEATAKAVKVIDPATMELQTRPWDQFLSEWDGHLHLIANQPIDLSPLADLPRPWTLGTMTIPHWLFHGVVISGLAFVILRWAWSGREWTWFESDSSDAGPGDPTAATFRNRNEALPIIMPGGSAPRPSPKLLQPKDQFHLAEATSTTS</sequence>
<dbReference type="AlphaFoldDB" id="E8R3W9"/>
<reference key="1">
    <citation type="submission" date="2010-11" db="EMBL/GenBank/DDBJ databases">
        <title>The complete sequence of chromosome of Isophaera pallida ATCC 43644.</title>
        <authorList>
            <consortium name="US DOE Joint Genome Institute (JGI-PGF)"/>
            <person name="Lucas S."/>
            <person name="Copeland A."/>
            <person name="Lapidus A."/>
            <person name="Bruce D."/>
            <person name="Goodwin L."/>
            <person name="Pitluck S."/>
            <person name="Kyrpides N."/>
            <person name="Mavromatis K."/>
            <person name="Pagani I."/>
            <person name="Ivanova N."/>
            <person name="Saunders E."/>
            <person name="Brettin T."/>
            <person name="Detter J.C."/>
            <person name="Han C."/>
            <person name="Tapia R."/>
            <person name="Land M."/>
            <person name="Hauser L."/>
            <person name="Markowitz V."/>
            <person name="Cheng J.-F."/>
            <person name="Hugenholtz P."/>
            <person name="Woyke T."/>
            <person name="Wu D."/>
            <person name="Eisen J.A."/>
        </authorList>
    </citation>
    <scope>NUCLEOTIDE SEQUENCE</scope>
    <source>
        <strain>ATCC 43644</strain>
    </source>
</reference>
<protein>
    <submittedName>
        <fullName evidence="3">Uncharacterized protein</fullName>
    </submittedName>
</protein>
<evidence type="ECO:0000256" key="2">
    <source>
        <dbReference type="SAM" id="Phobius"/>
    </source>
</evidence>